<evidence type="ECO:0000256" key="1">
    <source>
        <dbReference type="ARBA" id="ARBA00005820"/>
    </source>
</evidence>
<keyword evidence="3" id="KW-0805">Transcription regulation</keyword>
<feature type="DNA-binding region" description="OmpR/PhoB-type" evidence="6">
    <location>
        <begin position="1"/>
        <end position="89"/>
    </location>
</feature>
<dbReference type="InterPro" id="IPR051677">
    <property type="entry name" value="AfsR-DnrI-RedD_regulator"/>
</dbReference>
<accession>A0A918H357</accession>
<dbReference type="PROSITE" id="PS51755">
    <property type="entry name" value="OMPR_PHOB"/>
    <property type="match status" value="1"/>
</dbReference>
<keyword evidence="9" id="KW-1185">Reference proteome</keyword>
<feature type="domain" description="OmpR/PhoB-type" evidence="7">
    <location>
        <begin position="1"/>
        <end position="89"/>
    </location>
</feature>
<dbReference type="PANTHER" id="PTHR35807">
    <property type="entry name" value="TRANSCRIPTIONAL REGULATOR REDD-RELATED"/>
    <property type="match status" value="1"/>
</dbReference>
<evidence type="ECO:0000313" key="8">
    <source>
        <dbReference type="EMBL" id="GGT30903.1"/>
    </source>
</evidence>
<dbReference type="SMART" id="SM00862">
    <property type="entry name" value="Trans_reg_C"/>
    <property type="match status" value="1"/>
</dbReference>
<dbReference type="AlphaFoldDB" id="A0A918H357"/>
<dbReference type="InterPro" id="IPR036388">
    <property type="entry name" value="WH-like_DNA-bd_sf"/>
</dbReference>
<keyword evidence="4 6" id="KW-0238">DNA-binding</keyword>
<dbReference type="RefSeq" id="WP_189201684.1">
    <property type="nucleotide sequence ID" value="NZ_BMQQ01000008.1"/>
</dbReference>
<comment type="similarity">
    <text evidence="1">Belongs to the AfsR/DnrI/RedD regulatory family.</text>
</comment>
<dbReference type="CDD" id="cd15831">
    <property type="entry name" value="BTAD"/>
    <property type="match status" value="1"/>
</dbReference>
<dbReference type="Proteomes" id="UP000619486">
    <property type="component" value="Unassembled WGS sequence"/>
</dbReference>
<dbReference type="InterPro" id="IPR001867">
    <property type="entry name" value="OmpR/PhoB-type_DNA-bd"/>
</dbReference>
<protein>
    <recommendedName>
        <fullName evidence="7">OmpR/PhoB-type domain-containing protein</fullName>
    </recommendedName>
</protein>
<dbReference type="SMART" id="SM01043">
    <property type="entry name" value="BTAD"/>
    <property type="match status" value="1"/>
</dbReference>
<gene>
    <name evidence="8" type="ORF">GCM10014713_25380</name>
</gene>
<evidence type="ECO:0000259" key="7">
    <source>
        <dbReference type="PROSITE" id="PS51755"/>
    </source>
</evidence>
<dbReference type="PANTHER" id="PTHR35807:SF1">
    <property type="entry name" value="TRANSCRIPTIONAL REGULATOR REDD"/>
    <property type="match status" value="1"/>
</dbReference>
<evidence type="ECO:0000256" key="6">
    <source>
        <dbReference type="PROSITE-ProRule" id="PRU01091"/>
    </source>
</evidence>
<comment type="caution">
    <text evidence="8">The sequence shown here is derived from an EMBL/GenBank/DDBJ whole genome shotgun (WGS) entry which is preliminary data.</text>
</comment>
<evidence type="ECO:0000256" key="3">
    <source>
        <dbReference type="ARBA" id="ARBA00023015"/>
    </source>
</evidence>
<reference evidence="8" key="2">
    <citation type="submission" date="2020-09" db="EMBL/GenBank/DDBJ databases">
        <authorList>
            <person name="Sun Q."/>
            <person name="Ohkuma M."/>
        </authorList>
    </citation>
    <scope>NUCLEOTIDE SEQUENCE</scope>
    <source>
        <strain evidence="8">JCM 3172</strain>
    </source>
</reference>
<name>A0A918H357_9ACTN</name>
<dbReference type="InterPro" id="IPR016032">
    <property type="entry name" value="Sig_transdc_resp-reg_C-effctor"/>
</dbReference>
<evidence type="ECO:0000256" key="5">
    <source>
        <dbReference type="ARBA" id="ARBA00023163"/>
    </source>
</evidence>
<keyword evidence="2" id="KW-0902">Two-component regulatory system</keyword>
<dbReference type="InterPro" id="IPR005158">
    <property type="entry name" value="BTAD"/>
</dbReference>
<organism evidence="8 9">
    <name type="scientific">Streptomyces purpureus</name>
    <dbReference type="NCBI Taxonomy" id="1951"/>
    <lineage>
        <taxon>Bacteria</taxon>
        <taxon>Bacillati</taxon>
        <taxon>Actinomycetota</taxon>
        <taxon>Actinomycetes</taxon>
        <taxon>Kitasatosporales</taxon>
        <taxon>Streptomycetaceae</taxon>
        <taxon>Streptomyces</taxon>
    </lineage>
</organism>
<sequence>MRFCVLGPIIVHDGPHRITPGGGKQHALLAVLLARAGSVLSRDALIDALWAPAPPPSAADMLRWHIHKLRRLLGEARVLTCPTGYLLHPGPDEIDAQRFEAACARARRLLDDGAAHDAGTVLQDALALWHGPAYGDLDIPLVRGETLRLHELHLAACELLAQADLATGQDSTAAARLRPLVADHPFRERFRAQLMVALYRSGRRAEALDVFHDGRRLLDEELGLGPGPELLRLQQSILTGQNVPAAT</sequence>
<dbReference type="Gene3D" id="1.10.10.10">
    <property type="entry name" value="Winged helix-like DNA-binding domain superfamily/Winged helix DNA-binding domain"/>
    <property type="match status" value="1"/>
</dbReference>
<evidence type="ECO:0000256" key="2">
    <source>
        <dbReference type="ARBA" id="ARBA00023012"/>
    </source>
</evidence>
<dbReference type="GO" id="GO:0003677">
    <property type="term" value="F:DNA binding"/>
    <property type="evidence" value="ECO:0007669"/>
    <property type="project" value="UniProtKB-UniRule"/>
</dbReference>
<dbReference type="SUPFAM" id="SSF48452">
    <property type="entry name" value="TPR-like"/>
    <property type="match status" value="1"/>
</dbReference>
<dbReference type="GO" id="GO:0006355">
    <property type="term" value="P:regulation of DNA-templated transcription"/>
    <property type="evidence" value="ECO:0007669"/>
    <property type="project" value="InterPro"/>
</dbReference>
<dbReference type="Pfam" id="PF00486">
    <property type="entry name" value="Trans_reg_C"/>
    <property type="match status" value="1"/>
</dbReference>
<keyword evidence="5" id="KW-0804">Transcription</keyword>
<dbReference type="SUPFAM" id="SSF46894">
    <property type="entry name" value="C-terminal effector domain of the bipartite response regulators"/>
    <property type="match status" value="1"/>
</dbReference>
<evidence type="ECO:0000256" key="4">
    <source>
        <dbReference type="ARBA" id="ARBA00023125"/>
    </source>
</evidence>
<evidence type="ECO:0000313" key="9">
    <source>
        <dbReference type="Proteomes" id="UP000619486"/>
    </source>
</evidence>
<dbReference type="InterPro" id="IPR011990">
    <property type="entry name" value="TPR-like_helical_dom_sf"/>
</dbReference>
<dbReference type="Pfam" id="PF03704">
    <property type="entry name" value="BTAD"/>
    <property type="match status" value="1"/>
</dbReference>
<proteinExistence type="inferred from homology"/>
<dbReference type="Gene3D" id="1.25.40.10">
    <property type="entry name" value="Tetratricopeptide repeat domain"/>
    <property type="match status" value="1"/>
</dbReference>
<dbReference type="EMBL" id="BMQQ01000008">
    <property type="protein sequence ID" value="GGT30903.1"/>
    <property type="molecule type" value="Genomic_DNA"/>
</dbReference>
<dbReference type="GO" id="GO:0000160">
    <property type="term" value="P:phosphorelay signal transduction system"/>
    <property type="evidence" value="ECO:0007669"/>
    <property type="project" value="UniProtKB-KW"/>
</dbReference>
<reference evidence="8" key="1">
    <citation type="journal article" date="2014" name="Int. J. Syst. Evol. Microbiol.">
        <title>Complete genome sequence of Corynebacterium casei LMG S-19264T (=DSM 44701T), isolated from a smear-ripened cheese.</title>
        <authorList>
            <consortium name="US DOE Joint Genome Institute (JGI-PGF)"/>
            <person name="Walter F."/>
            <person name="Albersmeier A."/>
            <person name="Kalinowski J."/>
            <person name="Ruckert C."/>
        </authorList>
    </citation>
    <scope>NUCLEOTIDE SEQUENCE</scope>
    <source>
        <strain evidence="8">JCM 3172</strain>
    </source>
</reference>